<dbReference type="AlphaFoldDB" id="A0AAW2CJA4"/>
<evidence type="ECO:0000313" key="3">
    <source>
        <dbReference type="Proteomes" id="UP001459277"/>
    </source>
</evidence>
<evidence type="ECO:0000313" key="2">
    <source>
        <dbReference type="EMBL" id="KAK9998121.1"/>
    </source>
</evidence>
<dbReference type="Pfam" id="PF06547">
    <property type="entry name" value="DUF1117"/>
    <property type="match status" value="1"/>
</dbReference>
<dbReference type="EMBL" id="JAZDWU010000006">
    <property type="protein sequence ID" value="KAK9998121.1"/>
    <property type="molecule type" value="Genomic_DNA"/>
</dbReference>
<evidence type="ECO:0000259" key="1">
    <source>
        <dbReference type="Pfam" id="PF06547"/>
    </source>
</evidence>
<organism evidence="2 3">
    <name type="scientific">Lithocarpus litseifolius</name>
    <dbReference type="NCBI Taxonomy" id="425828"/>
    <lineage>
        <taxon>Eukaryota</taxon>
        <taxon>Viridiplantae</taxon>
        <taxon>Streptophyta</taxon>
        <taxon>Embryophyta</taxon>
        <taxon>Tracheophyta</taxon>
        <taxon>Spermatophyta</taxon>
        <taxon>Magnoliopsida</taxon>
        <taxon>eudicotyledons</taxon>
        <taxon>Gunneridae</taxon>
        <taxon>Pentapetalae</taxon>
        <taxon>rosids</taxon>
        <taxon>fabids</taxon>
        <taxon>Fagales</taxon>
        <taxon>Fagaceae</taxon>
        <taxon>Lithocarpus</taxon>
    </lineage>
</organism>
<dbReference type="Proteomes" id="UP001459277">
    <property type="component" value="Unassembled WGS sequence"/>
</dbReference>
<protein>
    <recommendedName>
        <fullName evidence="1">DUF1117 domain-containing protein</fullName>
    </recommendedName>
</protein>
<keyword evidence="3" id="KW-1185">Reference proteome</keyword>
<proteinExistence type="predicted"/>
<gene>
    <name evidence="2" type="ORF">SO802_017724</name>
</gene>
<comment type="caution">
    <text evidence="2">The sequence shown here is derived from an EMBL/GenBank/DDBJ whole genome shotgun (WGS) entry which is preliminary data.</text>
</comment>
<dbReference type="InterPro" id="IPR010543">
    <property type="entry name" value="DUF1117"/>
</dbReference>
<feature type="domain" description="DUF1117" evidence="1">
    <location>
        <begin position="75"/>
        <end position="128"/>
    </location>
</feature>
<sequence length="133" mass="14379">MTPYGRALLRRRKRVGFKAVAAEHVGFSVGVWVQLAFEATIADQIEWRRSELAATPVESTIAAAAVQNGSENIRLMIWRLLGGGFAVGRLSGSRGRIGEQELPVVYMEMDGGFNNGAAIRRVAWSMRAGGGMG</sequence>
<reference evidence="2 3" key="1">
    <citation type="submission" date="2024-01" db="EMBL/GenBank/DDBJ databases">
        <title>A telomere-to-telomere, gap-free genome of sweet tea (Lithocarpus litseifolius).</title>
        <authorList>
            <person name="Zhou J."/>
        </authorList>
    </citation>
    <scope>NUCLEOTIDE SEQUENCE [LARGE SCALE GENOMIC DNA]</scope>
    <source>
        <strain evidence="2">Zhou-2022a</strain>
        <tissue evidence="2">Leaf</tissue>
    </source>
</reference>
<name>A0AAW2CJA4_9ROSI</name>
<accession>A0AAW2CJA4</accession>